<protein>
    <recommendedName>
        <fullName evidence="4">DUF3558 domain-containing protein</fullName>
    </recommendedName>
</protein>
<evidence type="ECO:0000313" key="3">
    <source>
        <dbReference type="Proteomes" id="UP001501004"/>
    </source>
</evidence>
<feature type="compositionally biased region" description="Low complexity" evidence="1">
    <location>
        <begin position="38"/>
        <end position="61"/>
    </location>
</feature>
<dbReference type="Proteomes" id="UP001501004">
    <property type="component" value="Unassembled WGS sequence"/>
</dbReference>
<sequence>MKSRVHAARAGAIKSRALPTVAFLALLAIPLSGCAPEPVVPSTSPSPGVSSSPSPTPSETPDAASLVIPDTCDGLVSLDVVQAQFSSGFDPLPSSLTDSDPVAHDFAARGGLMCVWGIPNSDAGFLSVYVAARGPATDALQVTQWQAAGFSECPPFLDECYYEHTVDEIGEFWTVHILVEGFELRVQATATSLDPMLNIARAASTSMGYV</sequence>
<evidence type="ECO:0000313" key="2">
    <source>
        <dbReference type="EMBL" id="GAA3741940.1"/>
    </source>
</evidence>
<keyword evidence="3" id="KW-1185">Reference proteome</keyword>
<gene>
    <name evidence="2" type="ORF">GCM10022239_16940</name>
</gene>
<accession>A0ABP7FKA5</accession>
<evidence type="ECO:0000256" key="1">
    <source>
        <dbReference type="SAM" id="MobiDB-lite"/>
    </source>
</evidence>
<dbReference type="EMBL" id="BAABAE010000003">
    <property type="protein sequence ID" value="GAA3741940.1"/>
    <property type="molecule type" value="Genomic_DNA"/>
</dbReference>
<evidence type="ECO:0008006" key="4">
    <source>
        <dbReference type="Google" id="ProtNLM"/>
    </source>
</evidence>
<reference evidence="3" key="1">
    <citation type="journal article" date="2019" name="Int. J. Syst. Evol. Microbiol.">
        <title>The Global Catalogue of Microorganisms (GCM) 10K type strain sequencing project: providing services to taxonomists for standard genome sequencing and annotation.</title>
        <authorList>
            <consortium name="The Broad Institute Genomics Platform"/>
            <consortium name="The Broad Institute Genome Sequencing Center for Infectious Disease"/>
            <person name="Wu L."/>
            <person name="Ma J."/>
        </authorList>
    </citation>
    <scope>NUCLEOTIDE SEQUENCE [LARGE SCALE GENOMIC DNA]</scope>
    <source>
        <strain evidence="3">JCM 16949</strain>
    </source>
</reference>
<name>A0ABP7FKA5_9MICO</name>
<proteinExistence type="predicted"/>
<organism evidence="2 3">
    <name type="scientific">Leifsonella bigeumensis</name>
    <dbReference type="NCBI Taxonomy" id="433643"/>
    <lineage>
        <taxon>Bacteria</taxon>
        <taxon>Bacillati</taxon>
        <taxon>Actinomycetota</taxon>
        <taxon>Actinomycetes</taxon>
        <taxon>Micrococcales</taxon>
        <taxon>Microbacteriaceae</taxon>
        <taxon>Leifsonella</taxon>
    </lineage>
</organism>
<dbReference type="RefSeq" id="WP_344755676.1">
    <property type="nucleotide sequence ID" value="NZ_BAABAE010000003.1"/>
</dbReference>
<feature type="region of interest" description="Disordered" evidence="1">
    <location>
        <begin position="38"/>
        <end position="63"/>
    </location>
</feature>
<comment type="caution">
    <text evidence="2">The sequence shown here is derived from an EMBL/GenBank/DDBJ whole genome shotgun (WGS) entry which is preliminary data.</text>
</comment>